<accession>A0A9P4YAE7</accession>
<comment type="caution">
    <text evidence="3">The sequence shown here is derived from an EMBL/GenBank/DDBJ whole genome shotgun (WGS) entry which is preliminary data.</text>
</comment>
<proteinExistence type="predicted"/>
<dbReference type="Gene3D" id="3.40.50.1820">
    <property type="entry name" value="alpha/beta hydrolase"/>
    <property type="match status" value="1"/>
</dbReference>
<dbReference type="SUPFAM" id="SSF53474">
    <property type="entry name" value="alpha/beta-Hydrolases"/>
    <property type="match status" value="1"/>
</dbReference>
<dbReference type="RefSeq" id="XP_040780409.1">
    <property type="nucleotide sequence ID" value="XM_040921905.1"/>
</dbReference>
<dbReference type="InterPro" id="IPR000383">
    <property type="entry name" value="Xaa-Pro-like_dom"/>
</dbReference>
<protein>
    <recommendedName>
        <fullName evidence="2">Xaa-Pro dipeptidyl-peptidase C-terminal domain-containing protein</fullName>
    </recommendedName>
</protein>
<dbReference type="NCBIfam" id="TIGR00976">
    <property type="entry name" value="CocE_NonD"/>
    <property type="match status" value="1"/>
</dbReference>
<dbReference type="SMART" id="SM00939">
    <property type="entry name" value="PepX_C"/>
    <property type="match status" value="1"/>
</dbReference>
<reference evidence="3" key="1">
    <citation type="journal article" date="2020" name="Phytopathology">
        <title>Genome sequence of the chestnut blight fungus Cryphonectria parasitica EP155: A fundamental resource for an archetypical invasive plant pathogen.</title>
        <authorList>
            <person name="Crouch J.A."/>
            <person name="Dawe A."/>
            <person name="Aerts A."/>
            <person name="Barry K."/>
            <person name="Churchill A.C.L."/>
            <person name="Grimwood J."/>
            <person name="Hillman B."/>
            <person name="Milgroom M.G."/>
            <person name="Pangilinan J."/>
            <person name="Smith M."/>
            <person name="Salamov A."/>
            <person name="Schmutz J."/>
            <person name="Yadav J."/>
            <person name="Grigoriev I.V."/>
            <person name="Nuss D."/>
        </authorList>
    </citation>
    <scope>NUCLEOTIDE SEQUENCE</scope>
    <source>
        <strain evidence="3">EP155</strain>
    </source>
</reference>
<evidence type="ECO:0000259" key="2">
    <source>
        <dbReference type="SMART" id="SM00939"/>
    </source>
</evidence>
<dbReference type="InterPro" id="IPR008979">
    <property type="entry name" value="Galactose-bd-like_sf"/>
</dbReference>
<dbReference type="GO" id="GO:0008239">
    <property type="term" value="F:dipeptidyl-peptidase activity"/>
    <property type="evidence" value="ECO:0007669"/>
    <property type="project" value="InterPro"/>
</dbReference>
<organism evidence="3 4">
    <name type="scientific">Cryphonectria parasitica (strain ATCC 38755 / EP155)</name>
    <dbReference type="NCBI Taxonomy" id="660469"/>
    <lineage>
        <taxon>Eukaryota</taxon>
        <taxon>Fungi</taxon>
        <taxon>Dikarya</taxon>
        <taxon>Ascomycota</taxon>
        <taxon>Pezizomycotina</taxon>
        <taxon>Sordariomycetes</taxon>
        <taxon>Sordariomycetidae</taxon>
        <taxon>Diaporthales</taxon>
        <taxon>Cryphonectriaceae</taxon>
        <taxon>Cryphonectria-Endothia species complex</taxon>
        <taxon>Cryphonectria</taxon>
    </lineage>
</organism>
<dbReference type="Pfam" id="PF02129">
    <property type="entry name" value="Peptidase_S15"/>
    <property type="match status" value="1"/>
</dbReference>
<dbReference type="GeneID" id="63839034"/>
<gene>
    <name evidence="3" type="ORF">M406DRAFT_343701</name>
</gene>
<dbReference type="AlphaFoldDB" id="A0A9P4YAE7"/>
<evidence type="ECO:0000313" key="4">
    <source>
        <dbReference type="Proteomes" id="UP000803844"/>
    </source>
</evidence>
<dbReference type="OrthoDB" id="416441at2759"/>
<dbReference type="Proteomes" id="UP000803844">
    <property type="component" value="Unassembled WGS sequence"/>
</dbReference>
<keyword evidence="4" id="KW-1185">Reference proteome</keyword>
<keyword evidence="1" id="KW-0378">Hydrolase</keyword>
<evidence type="ECO:0000313" key="3">
    <source>
        <dbReference type="EMBL" id="KAF3769448.1"/>
    </source>
</evidence>
<sequence length="498" mass="55293">MVHSPYGRRFPFSISLCRLWAARGYNVLIVSTRGTFGSTGLFIPAVHEVADSDRIVKWMRQQSWYTGTFGTFGISYLGYTQWALMDSDEPLEDYVAAVSIVGPHDFSDLLWGNGSLWLPSLDWAKNSTVIESTNTLKSFYNLVTADPNGDIAVKKTVPLEDGAKKAVGVDTHTYTWLHEWISGSYSKIKGEGATEFWKSMNHTRALEKTKVPILLIGGWQDIFTEAQTAQWRRLNERGCTVALTMGAWNHMQAGQDMKEIHAWFDKYLGKKTDGEIREAPAKINVTGTNEWKWYPSWPPATKPLELYLDLQGQLSKGIPDKTDEAQFTFDPHNPTPTFGGPLLFGGGYADDTALAERPDVLAFTTSPLTEDIEIHGKPHIEVSHSSDNPHVDLFVRLSEVNSHGKSRNICQAYRRLDPDRAPAGQKVKIELDLSDCAHHFKKGSAIRLLVAGGNFPHYAYNLGSGEGQATGTTLRPARHTVYTGGSEGSKFVLPALDT</sequence>
<dbReference type="EMBL" id="MU032344">
    <property type="protein sequence ID" value="KAF3769448.1"/>
    <property type="molecule type" value="Genomic_DNA"/>
</dbReference>
<dbReference type="Gene3D" id="2.60.120.260">
    <property type="entry name" value="Galactose-binding domain-like"/>
    <property type="match status" value="1"/>
</dbReference>
<dbReference type="Pfam" id="PF08530">
    <property type="entry name" value="PepX_C"/>
    <property type="match status" value="1"/>
</dbReference>
<dbReference type="Gene3D" id="1.10.3020.10">
    <property type="entry name" value="alpha-amino acid ester hydrolase ( Helical cap domain)"/>
    <property type="match status" value="1"/>
</dbReference>
<dbReference type="InterPro" id="IPR013736">
    <property type="entry name" value="Xaa-Pro_dipept_C"/>
</dbReference>
<dbReference type="InterPro" id="IPR029058">
    <property type="entry name" value="AB_hydrolase_fold"/>
</dbReference>
<name>A0A9P4YAE7_CRYP1</name>
<dbReference type="SUPFAM" id="SSF49785">
    <property type="entry name" value="Galactose-binding domain-like"/>
    <property type="match status" value="1"/>
</dbReference>
<dbReference type="InterPro" id="IPR005674">
    <property type="entry name" value="CocE/Ser_esterase"/>
</dbReference>
<evidence type="ECO:0000256" key="1">
    <source>
        <dbReference type="ARBA" id="ARBA00022801"/>
    </source>
</evidence>
<feature type="domain" description="Xaa-Pro dipeptidyl-peptidase C-terminal" evidence="2">
    <location>
        <begin position="261"/>
        <end position="492"/>
    </location>
</feature>